<evidence type="ECO:0000313" key="1">
    <source>
        <dbReference type="EMBL" id="PIL17231.1"/>
    </source>
</evidence>
<comment type="caution">
    <text evidence="1">The sequence shown here is derived from an EMBL/GenBank/DDBJ whole genome shotgun (WGS) entry which is preliminary data.</text>
</comment>
<reference evidence="1 2" key="1">
    <citation type="submission" date="2013-09" db="EMBL/GenBank/DDBJ databases">
        <title>Genome sequencing of Phaeobacter antarcticus sp. nov. SM1211.</title>
        <authorList>
            <person name="Zhang X.-Y."/>
            <person name="Liu C."/>
            <person name="Chen X.-L."/>
            <person name="Xie B.-B."/>
            <person name="Qin Q.-L."/>
            <person name="Rong J.-C."/>
            <person name="Zhang Y.-Z."/>
        </authorList>
    </citation>
    <scope>NUCLEOTIDE SEQUENCE [LARGE SCALE GENOMIC DNA]</scope>
    <source>
        <strain evidence="1 2">SM1211</strain>
    </source>
</reference>
<sequence length="77" mass="8350">MCLLQRCGQFLQCDVGFGTDDLYQEGNVRSELACGPRCAALALQGDRTPAAILSRKPDICARTDIEYPQTMSPANPS</sequence>
<dbReference type="AlphaFoldDB" id="A0A2G8R734"/>
<protein>
    <submittedName>
        <fullName evidence="1">Uncharacterized protein</fullName>
    </submittedName>
</protein>
<keyword evidence="2" id="KW-1185">Reference proteome</keyword>
<dbReference type="Proteomes" id="UP000231259">
    <property type="component" value="Unassembled WGS sequence"/>
</dbReference>
<proteinExistence type="predicted"/>
<organism evidence="1 2">
    <name type="scientific">Puniceibacterium antarcticum</name>
    <dbReference type="NCBI Taxonomy" id="1206336"/>
    <lineage>
        <taxon>Bacteria</taxon>
        <taxon>Pseudomonadati</taxon>
        <taxon>Pseudomonadota</taxon>
        <taxon>Alphaproteobacteria</taxon>
        <taxon>Rhodobacterales</taxon>
        <taxon>Paracoccaceae</taxon>
        <taxon>Puniceibacterium</taxon>
    </lineage>
</organism>
<accession>A0A2G8R734</accession>
<dbReference type="EMBL" id="AWWI01000169">
    <property type="protein sequence ID" value="PIL17231.1"/>
    <property type="molecule type" value="Genomic_DNA"/>
</dbReference>
<gene>
    <name evidence="1" type="ORF">P775_24625</name>
</gene>
<name>A0A2G8R734_9RHOB</name>
<evidence type="ECO:0000313" key="2">
    <source>
        <dbReference type="Proteomes" id="UP000231259"/>
    </source>
</evidence>